<keyword evidence="6" id="KW-0520">NAD</keyword>
<dbReference type="Gene3D" id="3.90.25.10">
    <property type="entry name" value="UDP-galactose 4-epimerase, domain 1"/>
    <property type="match status" value="1"/>
</dbReference>
<comment type="similarity">
    <text evidence="3 8">Belongs to the NAD(P)-dependent epimerase/dehydratase family. dTDP-glucose dehydratase subfamily.</text>
</comment>
<evidence type="ECO:0000256" key="3">
    <source>
        <dbReference type="ARBA" id="ARBA00008178"/>
    </source>
</evidence>
<dbReference type="EMBL" id="JAGGKP010000002">
    <property type="protein sequence ID" value="MBP1936595.1"/>
    <property type="molecule type" value="Genomic_DNA"/>
</dbReference>
<dbReference type="Gene3D" id="3.40.50.720">
    <property type="entry name" value="NAD(P)-binding Rossmann-like Domain"/>
    <property type="match status" value="1"/>
</dbReference>
<dbReference type="GO" id="GO:0008460">
    <property type="term" value="F:dTDP-glucose 4,6-dehydratase activity"/>
    <property type="evidence" value="ECO:0007669"/>
    <property type="project" value="UniProtKB-EC"/>
</dbReference>
<keyword evidence="11" id="KW-1185">Reference proteome</keyword>
<evidence type="ECO:0000256" key="7">
    <source>
        <dbReference type="ARBA" id="ARBA00023239"/>
    </source>
</evidence>
<evidence type="ECO:0000256" key="4">
    <source>
        <dbReference type="ARBA" id="ARBA00011990"/>
    </source>
</evidence>
<name>A0ABS4H391_9BACL</name>
<evidence type="ECO:0000256" key="8">
    <source>
        <dbReference type="RuleBase" id="RU004473"/>
    </source>
</evidence>
<dbReference type="InterPro" id="IPR020904">
    <property type="entry name" value="Sc_DH/Rdtase_CS"/>
</dbReference>
<organism evidence="10 11">
    <name type="scientific">Paenibacillus sediminis</name>
    <dbReference type="NCBI Taxonomy" id="664909"/>
    <lineage>
        <taxon>Bacteria</taxon>
        <taxon>Bacillati</taxon>
        <taxon>Bacillota</taxon>
        <taxon>Bacilli</taxon>
        <taxon>Bacillales</taxon>
        <taxon>Paenibacillaceae</taxon>
        <taxon>Paenibacillus</taxon>
    </lineage>
</organism>
<comment type="caution">
    <text evidence="10">The sequence shown here is derived from an EMBL/GenBank/DDBJ whole genome shotgun (WGS) entry which is preliminary data.</text>
</comment>
<evidence type="ECO:0000259" key="9">
    <source>
        <dbReference type="Pfam" id="PF16363"/>
    </source>
</evidence>
<dbReference type="PANTHER" id="PTHR43000">
    <property type="entry name" value="DTDP-D-GLUCOSE 4,6-DEHYDRATASE-RELATED"/>
    <property type="match status" value="1"/>
</dbReference>
<accession>A0ABS4H391</accession>
<dbReference type="Pfam" id="PF16363">
    <property type="entry name" value="GDP_Man_Dehyd"/>
    <property type="match status" value="1"/>
</dbReference>
<dbReference type="InterPro" id="IPR036291">
    <property type="entry name" value="NAD(P)-bd_dom_sf"/>
</dbReference>
<comment type="catalytic activity">
    <reaction evidence="1 8">
        <text>dTDP-alpha-D-glucose = dTDP-4-dehydro-6-deoxy-alpha-D-glucose + H2O</text>
        <dbReference type="Rhea" id="RHEA:17221"/>
        <dbReference type="ChEBI" id="CHEBI:15377"/>
        <dbReference type="ChEBI" id="CHEBI:57477"/>
        <dbReference type="ChEBI" id="CHEBI:57649"/>
        <dbReference type="EC" id="4.2.1.46"/>
    </reaction>
</comment>
<dbReference type="InterPro" id="IPR016040">
    <property type="entry name" value="NAD(P)-bd_dom"/>
</dbReference>
<feature type="domain" description="NAD(P)-binding" evidence="9">
    <location>
        <begin position="4"/>
        <end position="305"/>
    </location>
</feature>
<dbReference type="SUPFAM" id="SSF51735">
    <property type="entry name" value="NAD(P)-binding Rossmann-fold domains"/>
    <property type="match status" value="1"/>
</dbReference>
<dbReference type="NCBIfam" id="TIGR01181">
    <property type="entry name" value="dTDP_gluc_dehyt"/>
    <property type="match status" value="1"/>
</dbReference>
<gene>
    <name evidence="10" type="ORF">J2Z20_001476</name>
</gene>
<sequence>MNLLVTGGAGFIGSNFVMYMLREHPNYEIVNIDALTYAGNLENLKSVEQNPNYSFIKADIRDAKAIDEVFQQGIDVVVNFAAESHVDRSILEPDVFVKTNVFGTQVLLDAAKKYGVTKFVQVSTDEVYGSLGETGLFSETTPLAPNSPYSASKAGGDLLVRAYHETFGITVNITRCSNNYGPYQFPEKLIPLMISRALNDQPLPVYGDGLNIRDWLYVEDHCSAIDLVIHEGQDGEVYNIGGNNERTNVHIVKTILEQLGKPESLITYVQDRPGHDRRYGIDPTKITTELGWKPKHSFETGIKETIDWYLNNQEWWMRIQSGEYEQYYEKQYGIRFGDFK</sequence>
<comment type="cofactor">
    <cofactor evidence="2 8">
        <name>NAD(+)</name>
        <dbReference type="ChEBI" id="CHEBI:57540"/>
    </cofactor>
</comment>
<evidence type="ECO:0000256" key="1">
    <source>
        <dbReference type="ARBA" id="ARBA00001539"/>
    </source>
</evidence>
<evidence type="ECO:0000256" key="2">
    <source>
        <dbReference type="ARBA" id="ARBA00001911"/>
    </source>
</evidence>
<dbReference type="PROSITE" id="PS00061">
    <property type="entry name" value="ADH_SHORT"/>
    <property type="match status" value="1"/>
</dbReference>
<protein>
    <recommendedName>
        <fullName evidence="5 8">dTDP-glucose 4,6-dehydratase</fullName>
        <ecNumber evidence="4 8">4.2.1.46</ecNumber>
    </recommendedName>
</protein>
<evidence type="ECO:0000313" key="10">
    <source>
        <dbReference type="EMBL" id="MBP1936595.1"/>
    </source>
</evidence>
<dbReference type="InterPro" id="IPR005888">
    <property type="entry name" value="dTDP_Gluc_deHydtase"/>
</dbReference>
<evidence type="ECO:0000313" key="11">
    <source>
        <dbReference type="Proteomes" id="UP001519273"/>
    </source>
</evidence>
<dbReference type="Proteomes" id="UP001519273">
    <property type="component" value="Unassembled WGS sequence"/>
</dbReference>
<dbReference type="CDD" id="cd05246">
    <property type="entry name" value="dTDP_GD_SDR_e"/>
    <property type="match status" value="1"/>
</dbReference>
<evidence type="ECO:0000256" key="6">
    <source>
        <dbReference type="ARBA" id="ARBA00023027"/>
    </source>
</evidence>
<keyword evidence="7 8" id="KW-0456">Lyase</keyword>
<evidence type="ECO:0000256" key="5">
    <source>
        <dbReference type="ARBA" id="ARBA00016977"/>
    </source>
</evidence>
<proteinExistence type="inferred from homology"/>
<dbReference type="RefSeq" id="WP_209847462.1">
    <property type="nucleotide sequence ID" value="NZ_CBCRVE010000003.1"/>
</dbReference>
<dbReference type="EC" id="4.2.1.46" evidence="4 8"/>
<reference evidence="10 11" key="1">
    <citation type="submission" date="2021-03" db="EMBL/GenBank/DDBJ databases">
        <title>Genomic Encyclopedia of Type Strains, Phase IV (KMG-IV): sequencing the most valuable type-strain genomes for metagenomic binning, comparative biology and taxonomic classification.</title>
        <authorList>
            <person name="Goeker M."/>
        </authorList>
    </citation>
    <scope>NUCLEOTIDE SEQUENCE [LARGE SCALE GENOMIC DNA]</scope>
    <source>
        <strain evidence="10 11">DSM 23491</strain>
    </source>
</reference>